<accession>A0ABR0FEY5</accession>
<comment type="caution">
    <text evidence="1">The sequence shown here is derived from an EMBL/GenBank/DDBJ whole genome shotgun (WGS) entry which is preliminary data.</text>
</comment>
<dbReference type="GeneID" id="87899489"/>
<organism evidence="1 2">
    <name type="scientific">Podospora bellae-mahoneyi</name>
    <dbReference type="NCBI Taxonomy" id="2093777"/>
    <lineage>
        <taxon>Eukaryota</taxon>
        <taxon>Fungi</taxon>
        <taxon>Dikarya</taxon>
        <taxon>Ascomycota</taxon>
        <taxon>Pezizomycotina</taxon>
        <taxon>Sordariomycetes</taxon>
        <taxon>Sordariomycetidae</taxon>
        <taxon>Sordariales</taxon>
        <taxon>Podosporaceae</taxon>
        <taxon>Podospora</taxon>
    </lineage>
</organism>
<proteinExistence type="predicted"/>
<dbReference type="RefSeq" id="XP_062731325.1">
    <property type="nucleotide sequence ID" value="XM_062880007.1"/>
</dbReference>
<sequence>MACPMEEVPLASAPYFTALSYAWDSEHGTDPTICDGGLIYVTKNCVAALRNVCKDKSTNKRINGKGGKGHQITIMGDIYKVTRVRVWLGEQDESNALLCKYFKKVAGFGGYWKDE</sequence>
<keyword evidence="2" id="KW-1185">Reference proteome</keyword>
<dbReference type="InterPro" id="IPR052895">
    <property type="entry name" value="HetReg/Transcr_Mod"/>
</dbReference>
<reference evidence="1 2" key="1">
    <citation type="journal article" date="2023" name="bioRxiv">
        <title>High-quality genome assemblies of four members of thePodospora anserinaspecies complex.</title>
        <authorList>
            <person name="Ament-Velasquez S.L."/>
            <person name="Vogan A.A."/>
            <person name="Wallerman O."/>
            <person name="Hartmann F."/>
            <person name="Gautier V."/>
            <person name="Silar P."/>
            <person name="Giraud T."/>
            <person name="Johannesson H."/>
        </authorList>
    </citation>
    <scope>NUCLEOTIDE SEQUENCE [LARGE SCALE GENOMIC DNA]</scope>
    <source>
        <strain evidence="1 2">CBS 112042</strain>
    </source>
</reference>
<evidence type="ECO:0000313" key="1">
    <source>
        <dbReference type="EMBL" id="KAK4642349.1"/>
    </source>
</evidence>
<gene>
    <name evidence="1" type="ORF">QC761_507958</name>
</gene>
<dbReference type="EMBL" id="JAFFGZ010000007">
    <property type="protein sequence ID" value="KAK4642349.1"/>
    <property type="molecule type" value="Genomic_DNA"/>
</dbReference>
<evidence type="ECO:0000313" key="2">
    <source>
        <dbReference type="Proteomes" id="UP001322138"/>
    </source>
</evidence>
<dbReference type="Proteomes" id="UP001322138">
    <property type="component" value="Unassembled WGS sequence"/>
</dbReference>
<protein>
    <recommendedName>
        <fullName evidence="3">Profilin</fullName>
    </recommendedName>
</protein>
<dbReference type="PANTHER" id="PTHR24148">
    <property type="entry name" value="ANKYRIN REPEAT DOMAIN-CONTAINING PROTEIN 39 HOMOLOG-RELATED"/>
    <property type="match status" value="1"/>
</dbReference>
<evidence type="ECO:0008006" key="3">
    <source>
        <dbReference type="Google" id="ProtNLM"/>
    </source>
</evidence>
<name>A0ABR0FEY5_9PEZI</name>
<dbReference type="PANTHER" id="PTHR24148:SF64">
    <property type="entry name" value="HETEROKARYON INCOMPATIBILITY DOMAIN-CONTAINING PROTEIN"/>
    <property type="match status" value="1"/>
</dbReference>